<accession>A0ABQ9EES2</accession>
<name>A0ABQ9EES2_TEGGR</name>
<evidence type="ECO:0000313" key="2">
    <source>
        <dbReference type="EMBL" id="KAJ8303804.1"/>
    </source>
</evidence>
<evidence type="ECO:0000259" key="1">
    <source>
        <dbReference type="PROSITE" id="PS50994"/>
    </source>
</evidence>
<proteinExistence type="predicted"/>
<dbReference type="SUPFAM" id="SSF53098">
    <property type="entry name" value="Ribonuclease H-like"/>
    <property type="match status" value="1"/>
</dbReference>
<reference evidence="2 3" key="1">
    <citation type="submission" date="2022-12" db="EMBL/GenBank/DDBJ databases">
        <title>Chromosome-level genome of Tegillarca granosa.</title>
        <authorList>
            <person name="Kim J."/>
        </authorList>
    </citation>
    <scope>NUCLEOTIDE SEQUENCE [LARGE SCALE GENOMIC DNA]</scope>
    <source>
        <strain evidence="2">Teg-2019</strain>
        <tissue evidence="2">Adductor muscle</tissue>
    </source>
</reference>
<evidence type="ECO:0000313" key="3">
    <source>
        <dbReference type="Proteomes" id="UP001217089"/>
    </source>
</evidence>
<dbReference type="EMBL" id="JARBDR010000908">
    <property type="protein sequence ID" value="KAJ8303804.1"/>
    <property type="molecule type" value="Genomic_DNA"/>
</dbReference>
<gene>
    <name evidence="2" type="ORF">KUTeg_018727</name>
</gene>
<dbReference type="PANTHER" id="PTHR46585:SF1">
    <property type="entry name" value="CHROMO DOMAIN-CONTAINING PROTEIN"/>
    <property type="match status" value="1"/>
</dbReference>
<dbReference type="InterPro" id="IPR001584">
    <property type="entry name" value="Integrase_cat-core"/>
</dbReference>
<comment type="caution">
    <text evidence="2">The sequence shown here is derived from an EMBL/GenBank/DDBJ whole genome shotgun (WGS) entry which is preliminary data.</text>
</comment>
<dbReference type="Gene3D" id="3.30.420.10">
    <property type="entry name" value="Ribonuclease H-like superfamily/Ribonuclease H"/>
    <property type="match status" value="1"/>
</dbReference>
<feature type="domain" description="Integrase catalytic" evidence="1">
    <location>
        <begin position="1"/>
        <end position="136"/>
    </location>
</feature>
<dbReference type="Proteomes" id="UP001217089">
    <property type="component" value="Unassembled WGS sequence"/>
</dbReference>
<protein>
    <recommendedName>
        <fullName evidence="1">Integrase catalytic domain-containing protein</fullName>
    </recommendedName>
</protein>
<dbReference type="PANTHER" id="PTHR46585">
    <property type="entry name" value="INTEGRASE CORE DOMAIN CONTAINING PROTEIN"/>
    <property type="match status" value="1"/>
</dbReference>
<dbReference type="InterPro" id="IPR012337">
    <property type="entry name" value="RNaseH-like_sf"/>
</dbReference>
<sequence length="172" mass="20241">MCIDILSRKLYLQTLMNKQSNTVIEAFKKIFKIAKPEILRADSGSKFYNRLIKKYLKDLNIKHIIARNSTKENYVERVNKTFLRISLLKDKFARAYDQQWSSEIFIVSDRYRSQGIPLYKLKQYDGEPLFGSFYTSELLRLNPNADTLWEIDKIIKYRGSGKNREALVSLKG</sequence>
<dbReference type="PROSITE" id="PS50994">
    <property type="entry name" value="INTEGRASE"/>
    <property type="match status" value="1"/>
</dbReference>
<dbReference type="InterPro" id="IPR036397">
    <property type="entry name" value="RNaseH_sf"/>
</dbReference>
<keyword evidence="3" id="KW-1185">Reference proteome</keyword>
<organism evidence="2 3">
    <name type="scientific">Tegillarca granosa</name>
    <name type="common">Malaysian cockle</name>
    <name type="synonym">Anadara granosa</name>
    <dbReference type="NCBI Taxonomy" id="220873"/>
    <lineage>
        <taxon>Eukaryota</taxon>
        <taxon>Metazoa</taxon>
        <taxon>Spiralia</taxon>
        <taxon>Lophotrochozoa</taxon>
        <taxon>Mollusca</taxon>
        <taxon>Bivalvia</taxon>
        <taxon>Autobranchia</taxon>
        <taxon>Pteriomorphia</taxon>
        <taxon>Arcoida</taxon>
        <taxon>Arcoidea</taxon>
        <taxon>Arcidae</taxon>
        <taxon>Tegillarca</taxon>
    </lineage>
</organism>